<gene>
    <name evidence="3" type="ORF">OG579_02385</name>
</gene>
<dbReference type="EMBL" id="CP108021">
    <property type="protein sequence ID" value="WUM20702.1"/>
    <property type="molecule type" value="Genomic_DNA"/>
</dbReference>
<organism evidence="3 4">
    <name type="scientific">Williamsia herbipolensis</name>
    <dbReference type="NCBI Taxonomy" id="1603258"/>
    <lineage>
        <taxon>Bacteria</taxon>
        <taxon>Bacillati</taxon>
        <taxon>Actinomycetota</taxon>
        <taxon>Actinomycetes</taxon>
        <taxon>Mycobacteriales</taxon>
        <taxon>Nocardiaceae</taxon>
        <taxon>Williamsia</taxon>
    </lineage>
</organism>
<dbReference type="Pfam" id="PF13622">
    <property type="entry name" value="4HBT_3"/>
    <property type="match status" value="1"/>
</dbReference>
<dbReference type="Proteomes" id="UP001432128">
    <property type="component" value="Chromosome"/>
</dbReference>
<protein>
    <submittedName>
        <fullName evidence="3">Thioesterase family protein</fullName>
    </submittedName>
</protein>
<name>A0AAU4K3W6_9NOCA</name>
<feature type="domain" description="Acyl-CoA thioesterase-like C-terminal" evidence="2">
    <location>
        <begin position="154"/>
        <end position="273"/>
    </location>
</feature>
<proteinExistence type="predicted"/>
<evidence type="ECO:0000313" key="3">
    <source>
        <dbReference type="EMBL" id="WUM20702.1"/>
    </source>
</evidence>
<evidence type="ECO:0000313" key="4">
    <source>
        <dbReference type="Proteomes" id="UP001432128"/>
    </source>
</evidence>
<dbReference type="Pfam" id="PF20789">
    <property type="entry name" value="4HBT_3C"/>
    <property type="match status" value="1"/>
</dbReference>
<dbReference type="InterPro" id="IPR029069">
    <property type="entry name" value="HotDog_dom_sf"/>
</dbReference>
<dbReference type="InterPro" id="IPR049450">
    <property type="entry name" value="ACOT8-like_C"/>
</dbReference>
<dbReference type="AlphaFoldDB" id="A0AAU4K3W6"/>
<evidence type="ECO:0000259" key="2">
    <source>
        <dbReference type="Pfam" id="PF20789"/>
    </source>
</evidence>
<keyword evidence="4" id="KW-1185">Reference proteome</keyword>
<dbReference type="InterPro" id="IPR049449">
    <property type="entry name" value="TesB_ACOT8-like_N"/>
</dbReference>
<reference evidence="3 4" key="1">
    <citation type="submission" date="2022-10" db="EMBL/GenBank/DDBJ databases">
        <title>The complete genomes of actinobacterial strains from the NBC collection.</title>
        <authorList>
            <person name="Joergensen T.S."/>
            <person name="Alvarez Arevalo M."/>
            <person name="Sterndorff E.B."/>
            <person name="Faurdal D."/>
            <person name="Vuksanovic O."/>
            <person name="Mourched A.-S."/>
            <person name="Charusanti P."/>
            <person name="Shaw S."/>
            <person name="Blin K."/>
            <person name="Weber T."/>
        </authorList>
    </citation>
    <scope>NUCLEOTIDE SEQUENCE [LARGE SCALE GENOMIC DNA]</scope>
    <source>
        <strain evidence="3 4">NBC_00319</strain>
    </source>
</reference>
<dbReference type="SUPFAM" id="SSF54637">
    <property type="entry name" value="Thioesterase/thiol ester dehydrase-isomerase"/>
    <property type="match status" value="1"/>
</dbReference>
<dbReference type="KEGG" id="whr:OG579_02385"/>
<sequence>MSAPGTAPRGYYVPLGADDGWEHLMPTAESVSVWTDTIQHGGPPSALMVRAIENLDMPTHLAMSRVTVDILGAIGLSENRVRAQVIRPGRQIAQVQAELDVQTASGDFRTAARATAWFIATSDTAAVAAPVESPSVPAAGDDTIGELPPWLDAGWGASGFISTVEFRASTDPDRPRLAWLRPAVDIVAGETATPLVRTCCMVDVANGLGSTLSPTEWTWMNTDTTIHLRRAPTGDWTGIDAAMVGGAHGFGYTAADLFDAEGSLGRSSQTILITRAG</sequence>
<feature type="domain" description="Acyl-CoA thioesterase-like N-terminal HotDog" evidence="1">
    <location>
        <begin position="34"/>
        <end position="118"/>
    </location>
</feature>
<evidence type="ECO:0000259" key="1">
    <source>
        <dbReference type="Pfam" id="PF13622"/>
    </source>
</evidence>
<accession>A0AAU4K3W6</accession>
<dbReference type="InterPro" id="IPR042171">
    <property type="entry name" value="Acyl-CoA_hotdog"/>
</dbReference>
<dbReference type="RefSeq" id="WP_328857935.1">
    <property type="nucleotide sequence ID" value="NZ_CP108021.1"/>
</dbReference>
<dbReference type="Gene3D" id="2.40.160.210">
    <property type="entry name" value="Acyl-CoA thioesterase, double hotdog domain"/>
    <property type="match status" value="1"/>
</dbReference>